<comment type="caution">
    <text evidence="7">The sequence shown here is derived from an EMBL/GenBank/DDBJ whole genome shotgun (WGS) entry which is preliminary data.</text>
</comment>
<keyword evidence="8" id="KW-1185">Reference proteome</keyword>
<organism evidence="7 8">
    <name type="scientific">Roseiconus nitratireducens</name>
    <dbReference type="NCBI Taxonomy" id="2605748"/>
    <lineage>
        <taxon>Bacteria</taxon>
        <taxon>Pseudomonadati</taxon>
        <taxon>Planctomycetota</taxon>
        <taxon>Planctomycetia</taxon>
        <taxon>Pirellulales</taxon>
        <taxon>Pirellulaceae</taxon>
        <taxon>Roseiconus</taxon>
    </lineage>
</organism>
<dbReference type="InterPro" id="IPR011429">
    <property type="entry name" value="Cyt_c_Planctomycete-type"/>
</dbReference>
<evidence type="ECO:0000256" key="1">
    <source>
        <dbReference type="ARBA" id="ARBA00022617"/>
    </source>
</evidence>
<dbReference type="Pfam" id="PF07635">
    <property type="entry name" value="PSCyt1"/>
    <property type="match status" value="1"/>
</dbReference>
<dbReference type="InterPro" id="IPR009056">
    <property type="entry name" value="Cyt_c-like_dom"/>
</dbReference>
<evidence type="ECO:0000256" key="5">
    <source>
        <dbReference type="SAM" id="MobiDB-lite"/>
    </source>
</evidence>
<dbReference type="SUPFAM" id="SSF46626">
    <property type="entry name" value="Cytochrome c"/>
    <property type="match status" value="1"/>
</dbReference>
<name>A0A5M6CYW2_9BACT</name>
<dbReference type="PROSITE" id="PS51007">
    <property type="entry name" value="CYTC"/>
    <property type="match status" value="1"/>
</dbReference>
<evidence type="ECO:0000259" key="6">
    <source>
        <dbReference type="PROSITE" id="PS51007"/>
    </source>
</evidence>
<dbReference type="InterPro" id="IPR011444">
    <property type="entry name" value="DUF1549"/>
</dbReference>
<proteinExistence type="predicted"/>
<evidence type="ECO:0000256" key="3">
    <source>
        <dbReference type="ARBA" id="ARBA00023004"/>
    </source>
</evidence>
<dbReference type="Pfam" id="PF07583">
    <property type="entry name" value="PSCyt2"/>
    <property type="match status" value="1"/>
</dbReference>
<dbReference type="PANTHER" id="PTHR35889">
    <property type="entry name" value="CYCLOINULO-OLIGOSACCHARIDE FRUCTANOTRANSFERASE-RELATED"/>
    <property type="match status" value="1"/>
</dbReference>
<dbReference type="EMBL" id="VWOX01000021">
    <property type="protein sequence ID" value="KAA5539192.1"/>
    <property type="molecule type" value="Genomic_DNA"/>
</dbReference>
<keyword evidence="2 4" id="KW-0479">Metal-binding</keyword>
<dbReference type="PANTHER" id="PTHR35889:SF3">
    <property type="entry name" value="F-BOX DOMAIN-CONTAINING PROTEIN"/>
    <property type="match status" value="1"/>
</dbReference>
<dbReference type="AlphaFoldDB" id="A0A5M6CYW2"/>
<evidence type="ECO:0000256" key="2">
    <source>
        <dbReference type="ARBA" id="ARBA00022723"/>
    </source>
</evidence>
<protein>
    <submittedName>
        <fullName evidence="7">DUF1553 domain-containing protein</fullName>
    </submittedName>
</protein>
<feature type="domain" description="Cytochrome c" evidence="6">
    <location>
        <begin position="45"/>
        <end position="143"/>
    </location>
</feature>
<feature type="region of interest" description="Disordered" evidence="5">
    <location>
        <begin position="830"/>
        <end position="849"/>
    </location>
</feature>
<accession>A0A5M6CYW2</accession>
<keyword evidence="1 4" id="KW-0349">Heme</keyword>
<dbReference type="InterPro" id="IPR022655">
    <property type="entry name" value="DUF1553"/>
</dbReference>
<evidence type="ECO:0000313" key="8">
    <source>
        <dbReference type="Proteomes" id="UP000324479"/>
    </source>
</evidence>
<evidence type="ECO:0000256" key="4">
    <source>
        <dbReference type="PROSITE-ProRule" id="PRU00433"/>
    </source>
</evidence>
<dbReference type="GO" id="GO:0020037">
    <property type="term" value="F:heme binding"/>
    <property type="evidence" value="ECO:0007669"/>
    <property type="project" value="InterPro"/>
</dbReference>
<evidence type="ECO:0000313" key="7">
    <source>
        <dbReference type="EMBL" id="KAA5539192.1"/>
    </source>
</evidence>
<dbReference type="Proteomes" id="UP000324479">
    <property type="component" value="Unassembled WGS sequence"/>
</dbReference>
<dbReference type="Pfam" id="PF07587">
    <property type="entry name" value="PSD1"/>
    <property type="match status" value="1"/>
</dbReference>
<dbReference type="GO" id="GO:0046872">
    <property type="term" value="F:metal ion binding"/>
    <property type="evidence" value="ECO:0007669"/>
    <property type="project" value="UniProtKB-KW"/>
</dbReference>
<sequence length="978" mass="109902">MTARKLLNVAPPRAALLTAPLAILMAALISSLARSEDARSPGEEEVADSGEIDFNEHIRPIFTAHCTACHGGVKQAGDISFAYRDQVLPPDGWIVEPGDPEASSLIERVTSEDEDIRMPPPEHGPALSTLEIERLTQWIRQGAKWEQHWAYEQPQPQPIPTVSDADWPLRPMDNFVLKRLESEGIDPSPNATPERWLRRVTLDLTGLPPTLEDRNAFLNDVDVSGNAAYERVVDRLLGSDEYGERWASIWLDQVRYADSKGLGMDARRNIWKYRDWVIDAINRDLPYDQFTIKQIAGDLLPDPSVEDRIATAAHRLTQSNEEGGTDDEEFRVAAVLDRVNTTWQTWMGVTFGCVQCHSHPYDPFRHEEYYQFSAFFNNTADSDLDEDWPAIQAPIDPAEYPEAAELDHQIASLRDQIWQREYQLLDDDSLWQPLVDLQASSSNATQVEVERQGDHDEYHTVGTVSRNADFTLEAPLPDGVEQLTAIRFTAMPLDPASAVADSEWGFVLSHVEAELLVPGEDQPQPIELSHLAIDEPNPFYDPQLSLNEKSSNGFAAYTRIHYPRQAALIPQQPVAVPEGARLRVTLKHRRFILAAFALIAKRGHLAVSDDQRFTDLLSDEELSKQRNRLAALQQQRDKIPSTSVPVLRELPEHLSRPTHVFARGLFLTKEQSVTAATPKSLPPLDTESTPDRLAMARWIVSPENPLTARVAVNRFWARLFGVGLVATEEDFGSSGDPPSHPKLLDYLAVQFQNEYDWSVKNLLRDIVLSKTYRQSSKVRPELLESDPQNRLLARGPRQRLPAEIIRDQALALAGLLSDKRFGPPVHPPLPDGVWNPFQGGDRWTTPDDGDADRYRRSIYTYTKRSIPYPMFAAFDAPSREFCTPRRLRSNTPLQALMTLNDETFQECAAGLATRMKNASDQPREQIAFGFRLVTCREPDDAEIDELLALQKTVGGDDALHGLTSVAGVLLNLDEVLTK</sequence>
<keyword evidence="3 4" id="KW-0408">Iron</keyword>
<dbReference type="InterPro" id="IPR036909">
    <property type="entry name" value="Cyt_c-like_dom_sf"/>
</dbReference>
<gene>
    <name evidence="7" type="ORF">FYK55_25055</name>
</gene>
<dbReference type="GO" id="GO:0009055">
    <property type="term" value="F:electron transfer activity"/>
    <property type="evidence" value="ECO:0007669"/>
    <property type="project" value="InterPro"/>
</dbReference>
<reference evidence="7 8" key="1">
    <citation type="submission" date="2019-08" db="EMBL/GenBank/DDBJ databases">
        <authorList>
            <person name="Dhanesh K."/>
            <person name="Kumar G."/>
            <person name="Sasikala C."/>
            <person name="Venkata Ramana C."/>
        </authorList>
    </citation>
    <scope>NUCLEOTIDE SEQUENCE [LARGE SCALE GENOMIC DNA]</scope>
    <source>
        <strain evidence="7 8">JC645</strain>
    </source>
</reference>